<dbReference type="RefSeq" id="WP_376844326.1">
    <property type="nucleotide sequence ID" value="NZ_JBHSFW010000001.1"/>
</dbReference>
<keyword evidence="1" id="KW-0694">RNA-binding</keyword>
<dbReference type="InterPro" id="IPR036986">
    <property type="entry name" value="S4_RNA-bd_sf"/>
</dbReference>
<keyword evidence="4" id="KW-1185">Reference proteome</keyword>
<dbReference type="InterPro" id="IPR048443">
    <property type="entry name" value="RqcP2_N"/>
</dbReference>
<feature type="domain" description="RNA-binding S4" evidence="2">
    <location>
        <begin position="179"/>
        <end position="242"/>
    </location>
</feature>
<dbReference type="InterPro" id="IPR012677">
    <property type="entry name" value="Nucleotide-bd_a/b_plait_sf"/>
</dbReference>
<dbReference type="EMBL" id="JBHSFW010000001">
    <property type="protein sequence ID" value="MFC4617271.1"/>
    <property type="molecule type" value="Genomic_DNA"/>
</dbReference>
<dbReference type="Pfam" id="PF01479">
    <property type="entry name" value="S4"/>
    <property type="match status" value="1"/>
</dbReference>
<dbReference type="InterPro" id="IPR002942">
    <property type="entry name" value="S4_RNA-bd"/>
</dbReference>
<dbReference type="Pfam" id="PF21278">
    <property type="entry name" value="YlmH_1st"/>
    <property type="match status" value="1"/>
</dbReference>
<dbReference type="Gene3D" id="3.10.290.10">
    <property type="entry name" value="RNA-binding S4 domain"/>
    <property type="match status" value="1"/>
</dbReference>
<dbReference type="SUPFAM" id="SSF55174">
    <property type="entry name" value="Alpha-L RNA-binding motif"/>
    <property type="match status" value="1"/>
</dbReference>
<dbReference type="CDD" id="cd00165">
    <property type="entry name" value="S4"/>
    <property type="match status" value="1"/>
</dbReference>
<evidence type="ECO:0000256" key="1">
    <source>
        <dbReference type="PROSITE-ProRule" id="PRU00182"/>
    </source>
</evidence>
<dbReference type="Gene3D" id="3.30.1370.160">
    <property type="match status" value="1"/>
</dbReference>
<protein>
    <submittedName>
        <fullName evidence="3">RNA-binding protein</fullName>
    </submittedName>
</protein>
<reference evidence="4" key="1">
    <citation type="journal article" date="2019" name="Int. J. Syst. Evol. Microbiol.">
        <title>The Global Catalogue of Microorganisms (GCM) 10K type strain sequencing project: providing services to taxonomists for standard genome sequencing and annotation.</title>
        <authorList>
            <consortium name="The Broad Institute Genomics Platform"/>
            <consortium name="The Broad Institute Genome Sequencing Center for Infectious Disease"/>
            <person name="Wu L."/>
            <person name="Ma J."/>
        </authorList>
    </citation>
    <scope>NUCLEOTIDE SEQUENCE [LARGE SCALE GENOMIC DNA]</scope>
    <source>
        <strain evidence="4">CGMCC 1.16306</strain>
    </source>
</reference>
<gene>
    <name evidence="3" type="ORF">ACFO4N_00850</name>
</gene>
<evidence type="ECO:0000313" key="4">
    <source>
        <dbReference type="Proteomes" id="UP001596022"/>
    </source>
</evidence>
<dbReference type="SMART" id="SM00363">
    <property type="entry name" value="S4"/>
    <property type="match status" value="1"/>
</dbReference>
<evidence type="ECO:0000259" key="2">
    <source>
        <dbReference type="SMART" id="SM00363"/>
    </source>
</evidence>
<organism evidence="3 4">
    <name type="scientific">Camelliibacillus cellulosilyticus</name>
    <dbReference type="NCBI Taxonomy" id="2174486"/>
    <lineage>
        <taxon>Bacteria</taxon>
        <taxon>Bacillati</taxon>
        <taxon>Bacillota</taxon>
        <taxon>Bacilli</taxon>
        <taxon>Bacillales</taxon>
        <taxon>Sporolactobacillaceae</taxon>
        <taxon>Camelliibacillus</taxon>
    </lineage>
</organism>
<dbReference type="PROSITE" id="PS50889">
    <property type="entry name" value="S4"/>
    <property type="match status" value="1"/>
</dbReference>
<comment type="caution">
    <text evidence="3">The sequence shown here is derived from an EMBL/GenBank/DDBJ whole genome shotgun (WGS) entry which is preliminary data.</text>
</comment>
<name>A0ABV9GJ48_9BACL</name>
<sequence length="255" mass="29147">MSFYDHFAADEQPFVKRAMDWIQRSEDRYQTVRTDFLDPREQFILDSLVAKNEELRCETFGGYEEAERVRALLLPAYIKDDDFGLALFHLDYPKKFATVDHPQLLGSLIGLGIKREKIGDLLFVDDLIQFIVADEVADYIQLNLTRVGRTSVTCVREPMQRIIQPRLNWEQAAGTVASLRIDTVIAEIFRLSRAKATALVTGGTVKVNWRTVEKPAFEVKAGDHLSVRGYGRSRLVAIGAKTRRGSRHIEYEKLK</sequence>
<dbReference type="Gene3D" id="3.30.70.330">
    <property type="match status" value="1"/>
</dbReference>
<accession>A0ABV9GJ48</accession>
<proteinExistence type="predicted"/>
<dbReference type="Proteomes" id="UP001596022">
    <property type="component" value="Unassembled WGS sequence"/>
</dbReference>
<evidence type="ECO:0000313" key="3">
    <source>
        <dbReference type="EMBL" id="MFC4617271.1"/>
    </source>
</evidence>
<dbReference type="Pfam" id="PF17774">
    <property type="entry name" value="YlmH_RBD"/>
    <property type="match status" value="1"/>
</dbReference>
<dbReference type="InterPro" id="IPR040591">
    <property type="entry name" value="RqcP2_RBD"/>
</dbReference>